<keyword evidence="3" id="KW-1185">Reference proteome</keyword>
<gene>
    <name evidence="2" type="ORF">GM661_00585</name>
</gene>
<reference evidence="2" key="1">
    <citation type="submission" date="2019-12" db="EMBL/GenBank/DDBJ databases">
        <authorList>
            <person name="zhang j."/>
            <person name="sun C.M."/>
        </authorList>
    </citation>
    <scope>NUCLEOTIDE SEQUENCE</scope>
    <source>
        <strain evidence="2">NS-1</strain>
    </source>
</reference>
<dbReference type="PANTHER" id="PTHR37829:SF3">
    <property type="entry name" value="PROTEIN JAYE-RELATED"/>
    <property type="match status" value="1"/>
</dbReference>
<protein>
    <recommendedName>
        <fullName evidence="1">Baseplate protein J-like barrel domain-containing protein</fullName>
    </recommendedName>
</protein>
<dbReference type="PANTHER" id="PTHR37829">
    <property type="entry name" value="PHAGE-LIKE ELEMENT PBSX PROTEIN XKDT"/>
    <property type="match status" value="1"/>
</dbReference>
<organism evidence="2 3">
    <name type="scientific">Iocasia fonsfrigidae</name>
    <dbReference type="NCBI Taxonomy" id="2682810"/>
    <lineage>
        <taxon>Bacteria</taxon>
        <taxon>Bacillati</taxon>
        <taxon>Bacillota</taxon>
        <taxon>Clostridia</taxon>
        <taxon>Halanaerobiales</taxon>
        <taxon>Halanaerobiaceae</taxon>
        <taxon>Iocasia</taxon>
    </lineage>
</organism>
<dbReference type="InterPro" id="IPR052399">
    <property type="entry name" value="Phage_Baseplate_Assmbl_Protein"/>
</dbReference>
<sequence length="369" mass="39835">MMTKARTLFGSNISPGRFSVLGILIRLISFPLALIWSALEGVYNSHFIDTAIGHALFSIGQYIGISRLTGTRAVGEVTFSGDQGTIIEPGFLVETDDPDPIRFETRNEIIEQIGESGELILPIRAVEIGDTGNVGPNRITVVVNPISGLDSVNNEVGTAGGTDLETSAEFRRRYKNSTDKSGGSTGSSIRATILEKTEASACIVIENFTDTVDGNGLPPKSYNPIVLGGDDQEIAEAIFSVGAAGIQSFGDITRTVIDDTGLEKQRSFSRATRVDIYITMELSTTIEFQQSYINDIKDYIMDYINGELSISDDVSYSRVISLAYQGTAGIIDVTLYLGTSENPTGQETIEIGFAEVARIEEVNIEVVEV</sequence>
<accession>A0A8A7K5X4</accession>
<evidence type="ECO:0000313" key="2">
    <source>
        <dbReference type="EMBL" id="QTL96570.1"/>
    </source>
</evidence>
<evidence type="ECO:0000259" key="1">
    <source>
        <dbReference type="Pfam" id="PF04865"/>
    </source>
</evidence>
<proteinExistence type="predicted"/>
<feature type="domain" description="Baseplate protein J-like barrel" evidence="1">
    <location>
        <begin position="77"/>
        <end position="161"/>
    </location>
</feature>
<dbReference type="AlphaFoldDB" id="A0A8A7K5X4"/>
<dbReference type="Proteomes" id="UP000665020">
    <property type="component" value="Chromosome"/>
</dbReference>
<dbReference type="KEGG" id="ifn:GM661_00585"/>
<evidence type="ECO:0000313" key="3">
    <source>
        <dbReference type="Proteomes" id="UP000665020"/>
    </source>
</evidence>
<name>A0A8A7K5X4_9FIRM</name>
<dbReference type="InterPro" id="IPR006949">
    <property type="entry name" value="Barrel_Baseplate_J-like"/>
</dbReference>
<dbReference type="EMBL" id="CP046640">
    <property type="protein sequence ID" value="QTL96570.1"/>
    <property type="molecule type" value="Genomic_DNA"/>
</dbReference>
<dbReference type="Pfam" id="PF04865">
    <property type="entry name" value="Baseplate_J"/>
    <property type="match status" value="1"/>
</dbReference>